<evidence type="ECO:0000259" key="1">
    <source>
        <dbReference type="PROSITE" id="PS51186"/>
    </source>
</evidence>
<evidence type="ECO:0000313" key="3">
    <source>
        <dbReference type="Proteomes" id="UP000316659"/>
    </source>
</evidence>
<dbReference type="EMBL" id="BJNZ01000004">
    <property type="protein sequence ID" value="GED08946.1"/>
    <property type="molecule type" value="Genomic_DNA"/>
</dbReference>
<sequence>MTPGPAWAPDGDDLVALEAEHRARVRALDPLVAVPELGAAPEDERLLAVRLPDGSRAAGLVTVGAVGADSSAALFRPLREHRLRARAAGPDVPGAVAALLAAWSARVARDPGTPPDGDGVPQVGPAPRDHGMVVLWPSRDVGAAAALAAHGMRPTVHLAARRGTAPGGAAGHGPAGLVVRDATPDDVPALVEHQLAELAYDELVGAARVRPGAREHLATQVAGAVANRATTFLVATAPPSDGGGTADRDGEVLGVVAVEPPERSGAVAGAVTTGPVAYLVLLHVTGAARGAGVGGALVDAALARVRERVDEDAAVLLHHGVLNPLSAPFWARQGFRPVLTTWELPVAGTVGPTT</sequence>
<feature type="domain" description="N-acetyltransferase" evidence="1">
    <location>
        <begin position="177"/>
        <end position="354"/>
    </location>
</feature>
<proteinExistence type="predicted"/>
<dbReference type="PROSITE" id="PS51186">
    <property type="entry name" value="GNAT"/>
    <property type="match status" value="1"/>
</dbReference>
<dbReference type="Pfam" id="PF00583">
    <property type="entry name" value="Acetyltransf_1"/>
    <property type="match status" value="1"/>
</dbReference>
<dbReference type="SUPFAM" id="SSF55729">
    <property type="entry name" value="Acyl-CoA N-acyltransferases (Nat)"/>
    <property type="match status" value="1"/>
</dbReference>
<comment type="caution">
    <text evidence="2">The sequence shown here is derived from an EMBL/GenBank/DDBJ whole genome shotgun (WGS) entry which is preliminary data.</text>
</comment>
<organism evidence="2 3">
    <name type="scientific">Cellulosimicrobium cellulans</name>
    <name type="common">Arthrobacter luteus</name>
    <dbReference type="NCBI Taxonomy" id="1710"/>
    <lineage>
        <taxon>Bacteria</taxon>
        <taxon>Bacillati</taxon>
        <taxon>Actinomycetota</taxon>
        <taxon>Actinomycetes</taxon>
        <taxon>Micrococcales</taxon>
        <taxon>Promicromonosporaceae</taxon>
        <taxon>Cellulosimicrobium</taxon>
    </lineage>
</organism>
<accession>A0A4Y4DVC2</accession>
<dbReference type="Proteomes" id="UP000316659">
    <property type="component" value="Unassembled WGS sequence"/>
</dbReference>
<dbReference type="InterPro" id="IPR000182">
    <property type="entry name" value="GNAT_dom"/>
</dbReference>
<dbReference type="InterPro" id="IPR016181">
    <property type="entry name" value="Acyl_CoA_acyltransferase"/>
</dbReference>
<protein>
    <recommendedName>
        <fullName evidence="1">N-acetyltransferase domain-containing protein</fullName>
    </recommendedName>
</protein>
<name>A0A4Y4DVC2_CELCE</name>
<dbReference type="Gene3D" id="3.40.630.30">
    <property type="match status" value="1"/>
</dbReference>
<dbReference type="GO" id="GO:0016747">
    <property type="term" value="F:acyltransferase activity, transferring groups other than amino-acyl groups"/>
    <property type="evidence" value="ECO:0007669"/>
    <property type="project" value="InterPro"/>
</dbReference>
<gene>
    <name evidence="2" type="ORF">CCE02nite_09450</name>
</gene>
<dbReference type="AlphaFoldDB" id="A0A4Y4DVC2"/>
<dbReference type="RefSeq" id="WP_141388517.1">
    <property type="nucleotide sequence ID" value="NZ_BJNZ01000004.1"/>
</dbReference>
<reference evidence="2 3" key="1">
    <citation type="submission" date="2019-06" db="EMBL/GenBank/DDBJ databases">
        <title>Whole genome shotgun sequence of Cellulosimicrobium cellulans NBRC 15516.</title>
        <authorList>
            <person name="Hosoyama A."/>
            <person name="Uohara A."/>
            <person name="Ohji S."/>
            <person name="Ichikawa N."/>
        </authorList>
    </citation>
    <scope>NUCLEOTIDE SEQUENCE [LARGE SCALE GENOMIC DNA]</scope>
    <source>
        <strain evidence="2 3">NBRC 15516</strain>
    </source>
</reference>
<evidence type="ECO:0000313" key="2">
    <source>
        <dbReference type="EMBL" id="GED08946.1"/>
    </source>
</evidence>